<gene>
    <name evidence="2" type="ORF">JYK14_20490</name>
</gene>
<comment type="caution">
    <text evidence="2">The sequence shown here is derived from an EMBL/GenBank/DDBJ whole genome shotgun (WGS) entry which is preliminary data.</text>
</comment>
<protein>
    <recommendedName>
        <fullName evidence="4">Fibronectin-binding protein</fullName>
    </recommendedName>
</protein>
<evidence type="ECO:0008006" key="4">
    <source>
        <dbReference type="Google" id="ProtNLM"/>
    </source>
</evidence>
<feature type="chain" id="PRO_5045995567" description="Fibronectin-binding protein" evidence="1">
    <location>
        <begin position="26"/>
        <end position="123"/>
    </location>
</feature>
<sequence>MRPLLRLALPALLALLLWGALVAPAAAQIREGRYAVEGNNPDGAPYTGQFALQAGPGGAWIAVWQVGNVRLAGLGIIEGGVLCIGFAAEGRPGVAAYQVEADGKLRGSWTTGGGVGQETLTPE</sequence>
<name>A0ABT1D9C0_9PROT</name>
<dbReference type="EMBL" id="JAFIRR010000136">
    <property type="protein sequence ID" value="MCO6418523.1"/>
    <property type="molecule type" value="Genomic_DNA"/>
</dbReference>
<evidence type="ECO:0000256" key="1">
    <source>
        <dbReference type="SAM" id="SignalP"/>
    </source>
</evidence>
<reference evidence="2 3" key="1">
    <citation type="submission" date="2021-12" db="EMBL/GenBank/DDBJ databases">
        <title>Siccirubricoccus leaddurans sp. nov., a high concentration Zn2+ tolerance bacterium.</title>
        <authorList>
            <person name="Cao Y."/>
        </authorList>
    </citation>
    <scope>NUCLEOTIDE SEQUENCE [LARGE SCALE GENOMIC DNA]</scope>
    <source>
        <strain evidence="2 3">KC 17139</strain>
    </source>
</reference>
<accession>A0ABT1D9C0</accession>
<proteinExistence type="predicted"/>
<evidence type="ECO:0000313" key="3">
    <source>
        <dbReference type="Proteomes" id="UP001523392"/>
    </source>
</evidence>
<feature type="signal peptide" evidence="1">
    <location>
        <begin position="1"/>
        <end position="25"/>
    </location>
</feature>
<keyword evidence="3" id="KW-1185">Reference proteome</keyword>
<dbReference type="RefSeq" id="WP_252955152.1">
    <property type="nucleotide sequence ID" value="NZ_JAFIRR010000136.1"/>
</dbReference>
<organism evidence="2 3">
    <name type="scientific">Siccirubricoccus soli</name>
    <dbReference type="NCBI Taxonomy" id="2899147"/>
    <lineage>
        <taxon>Bacteria</taxon>
        <taxon>Pseudomonadati</taxon>
        <taxon>Pseudomonadota</taxon>
        <taxon>Alphaproteobacteria</taxon>
        <taxon>Acetobacterales</taxon>
        <taxon>Roseomonadaceae</taxon>
        <taxon>Siccirubricoccus</taxon>
    </lineage>
</organism>
<dbReference type="Proteomes" id="UP001523392">
    <property type="component" value="Unassembled WGS sequence"/>
</dbReference>
<evidence type="ECO:0000313" key="2">
    <source>
        <dbReference type="EMBL" id="MCO6418523.1"/>
    </source>
</evidence>
<keyword evidence="1" id="KW-0732">Signal</keyword>